<evidence type="ECO:0000313" key="2">
    <source>
        <dbReference type="Proteomes" id="UP000184731"/>
    </source>
</evidence>
<protein>
    <recommendedName>
        <fullName evidence="3">DUF2190 domain-containing protein</fullName>
    </recommendedName>
</protein>
<organism evidence="1 2">
    <name type="scientific">Silvanigrella aquatica</name>
    <dbReference type="NCBI Taxonomy" id="1915309"/>
    <lineage>
        <taxon>Bacteria</taxon>
        <taxon>Pseudomonadati</taxon>
        <taxon>Bdellovibrionota</taxon>
        <taxon>Oligoflexia</taxon>
        <taxon>Silvanigrellales</taxon>
        <taxon>Silvanigrellaceae</taxon>
        <taxon>Silvanigrella</taxon>
    </lineage>
</organism>
<gene>
    <name evidence="1" type="ORF">AXG55_08445</name>
</gene>
<sequence length="110" mass="11997">MRISNYISPSDIILAKPPYDVTAGQLFNIEKLVLVAMTDGQSKWPISAYTQGCFEFAVTGEVKAGSPVYYLDGSLTTDSSDEKAIPCGVAYSQVNGLIWEVMLMNMPKHA</sequence>
<dbReference type="AlphaFoldDB" id="A0A1L4D159"/>
<proteinExistence type="predicted"/>
<dbReference type="InterPro" id="IPR011231">
    <property type="entry name" value="Phage_VT1-Sakai_H0018"/>
</dbReference>
<dbReference type="Pfam" id="PF09956">
    <property type="entry name" value="Phage_cement_2"/>
    <property type="match status" value="1"/>
</dbReference>
<dbReference type="RefSeq" id="WP_233231091.1">
    <property type="nucleotide sequence ID" value="NZ_CP017834.1"/>
</dbReference>
<dbReference type="EMBL" id="CP017834">
    <property type="protein sequence ID" value="APJ03931.1"/>
    <property type="molecule type" value="Genomic_DNA"/>
</dbReference>
<accession>A0A1L4D159</accession>
<dbReference type="STRING" id="1915309.AXG55_08445"/>
<reference evidence="1 2" key="1">
    <citation type="submission" date="2016-10" db="EMBL/GenBank/DDBJ databases">
        <title>Silvanigrella aquatica sp. nov., isolated from a freshwater lake located in the Black Forest, Germany, description of Silvanigrellaceae fam. nov., Silvanigrellales ord. nov., reclassification of the order Bdellovibrionales in the class Oligoflexia, reclassification of the families Bacteriovoracaceae and Halobacteriovoraceae in the new order Bacteriovoracales ord. nov., and reclassification of the family Pseudobacteriovoracaceae in the order Oligoflexiales.</title>
        <authorList>
            <person name="Hahn M.W."/>
            <person name="Schmidt J."/>
            <person name="Koll U."/>
            <person name="Rohde M."/>
            <person name="Verbag S."/>
            <person name="Pitt A."/>
            <person name="Nakai R."/>
            <person name="Naganuma T."/>
            <person name="Lang E."/>
        </authorList>
    </citation>
    <scope>NUCLEOTIDE SEQUENCE [LARGE SCALE GENOMIC DNA]</scope>
    <source>
        <strain evidence="1 2">MWH-Nonnen-W8red</strain>
    </source>
</reference>
<name>A0A1L4D159_9BACT</name>
<evidence type="ECO:0000313" key="1">
    <source>
        <dbReference type="EMBL" id="APJ03931.1"/>
    </source>
</evidence>
<evidence type="ECO:0008006" key="3">
    <source>
        <dbReference type="Google" id="ProtNLM"/>
    </source>
</evidence>
<dbReference type="KEGG" id="saqi:AXG55_08445"/>
<keyword evidence="2" id="KW-1185">Reference proteome</keyword>
<dbReference type="Proteomes" id="UP000184731">
    <property type="component" value="Chromosome"/>
</dbReference>